<keyword evidence="1" id="KW-0472">Membrane</keyword>
<reference evidence="2" key="1">
    <citation type="submission" date="2020-11" db="EMBL/GenBank/DDBJ databases">
        <authorList>
            <consortium name="DOE Joint Genome Institute"/>
            <person name="Ahrendt S."/>
            <person name="Riley R."/>
            <person name="Andreopoulos W."/>
            <person name="Labutti K."/>
            <person name="Pangilinan J."/>
            <person name="Ruiz-Duenas F.J."/>
            <person name="Barrasa J.M."/>
            <person name="Sanchez-Garcia M."/>
            <person name="Camarero S."/>
            <person name="Miyauchi S."/>
            <person name="Serrano A."/>
            <person name="Linde D."/>
            <person name="Babiker R."/>
            <person name="Drula E."/>
            <person name="Ayuso-Fernandez I."/>
            <person name="Pacheco R."/>
            <person name="Padilla G."/>
            <person name="Ferreira P."/>
            <person name="Barriuso J."/>
            <person name="Kellner H."/>
            <person name="Castanera R."/>
            <person name="Alfaro M."/>
            <person name="Ramirez L."/>
            <person name="Pisabarro A.G."/>
            <person name="Kuo A."/>
            <person name="Tritt A."/>
            <person name="Lipzen A."/>
            <person name="He G."/>
            <person name="Yan M."/>
            <person name="Ng V."/>
            <person name="Cullen D."/>
            <person name="Martin F."/>
            <person name="Rosso M.-N."/>
            <person name="Henrissat B."/>
            <person name="Hibbett D."/>
            <person name="Martinez A.T."/>
            <person name="Grigoriev I.V."/>
        </authorList>
    </citation>
    <scope>NUCLEOTIDE SEQUENCE</scope>
    <source>
        <strain evidence="2">MF-IS2</strain>
    </source>
</reference>
<sequence length="115" mass="12644">GAKPDLQVIKVFGCGAYTFIPPEKHMHKLAPHSELMIFIGVTAVLQPPNSDPTHFLLTTHPCFSDSPNSVSLHSAKFLSPYFLLCFSYCDISLIGLCLLLRLLLLIIPISCPCSM</sequence>
<keyword evidence="3" id="KW-1185">Reference proteome</keyword>
<gene>
    <name evidence="2" type="ORF">P691DRAFT_680555</name>
</gene>
<keyword evidence="1" id="KW-0812">Transmembrane</keyword>
<feature type="transmembrane region" description="Helical" evidence="1">
    <location>
        <begin position="81"/>
        <end position="107"/>
    </location>
</feature>
<dbReference type="AlphaFoldDB" id="A0A9P5X172"/>
<evidence type="ECO:0000313" key="3">
    <source>
        <dbReference type="Proteomes" id="UP000807342"/>
    </source>
</evidence>
<dbReference type="OrthoDB" id="3243429at2759"/>
<feature type="non-terminal residue" evidence="2">
    <location>
        <position position="1"/>
    </location>
</feature>
<comment type="caution">
    <text evidence="2">The sequence shown here is derived from an EMBL/GenBank/DDBJ whole genome shotgun (WGS) entry which is preliminary data.</text>
</comment>
<evidence type="ECO:0000256" key="1">
    <source>
        <dbReference type="SAM" id="Phobius"/>
    </source>
</evidence>
<accession>A0A9P5X172</accession>
<organism evidence="2 3">
    <name type="scientific">Macrolepiota fuliginosa MF-IS2</name>
    <dbReference type="NCBI Taxonomy" id="1400762"/>
    <lineage>
        <taxon>Eukaryota</taxon>
        <taxon>Fungi</taxon>
        <taxon>Dikarya</taxon>
        <taxon>Basidiomycota</taxon>
        <taxon>Agaricomycotina</taxon>
        <taxon>Agaricomycetes</taxon>
        <taxon>Agaricomycetidae</taxon>
        <taxon>Agaricales</taxon>
        <taxon>Agaricineae</taxon>
        <taxon>Agaricaceae</taxon>
        <taxon>Macrolepiota</taxon>
    </lineage>
</organism>
<keyword evidence="1" id="KW-1133">Transmembrane helix</keyword>
<proteinExistence type="predicted"/>
<evidence type="ECO:0000313" key="2">
    <source>
        <dbReference type="EMBL" id="KAF9442923.1"/>
    </source>
</evidence>
<protein>
    <submittedName>
        <fullName evidence="2">Uncharacterized protein</fullName>
    </submittedName>
</protein>
<name>A0A9P5X172_9AGAR</name>
<dbReference type="Proteomes" id="UP000807342">
    <property type="component" value="Unassembled WGS sequence"/>
</dbReference>
<dbReference type="EMBL" id="MU151545">
    <property type="protein sequence ID" value="KAF9442923.1"/>
    <property type="molecule type" value="Genomic_DNA"/>
</dbReference>